<dbReference type="RefSeq" id="WP_239548660.1">
    <property type="nucleotide sequence ID" value="NZ_JAFBEH010000001.1"/>
</dbReference>
<keyword evidence="2" id="KW-1185">Reference proteome</keyword>
<organism evidence="1 2">
    <name type="scientific">Streptococcus loxodontisalivarius</name>
    <dbReference type="NCBI Taxonomy" id="1349415"/>
    <lineage>
        <taxon>Bacteria</taxon>
        <taxon>Bacillati</taxon>
        <taxon>Bacillota</taxon>
        <taxon>Bacilli</taxon>
        <taxon>Lactobacillales</taxon>
        <taxon>Streptococcaceae</taxon>
        <taxon>Streptococcus</taxon>
    </lineage>
</organism>
<comment type="caution">
    <text evidence="1">The sequence shown here is derived from an EMBL/GenBank/DDBJ whole genome shotgun (WGS) entry which is preliminary data.</text>
</comment>
<sequence length="60" mass="7025">MNYLKTCGQYAEAYHNNLISNEELIIENLAYVDDNLYDKVGDMIAMFYHVNREPITSFES</sequence>
<reference evidence="1 2" key="1">
    <citation type="submission" date="2021-01" db="EMBL/GenBank/DDBJ databases">
        <title>Genomic Encyclopedia of Type Strains, Phase IV (KMG-IV): sequencing the most valuable type-strain genomes for metagenomic binning, comparative biology and taxonomic classification.</title>
        <authorList>
            <person name="Goeker M."/>
        </authorList>
    </citation>
    <scope>NUCLEOTIDE SEQUENCE [LARGE SCALE GENOMIC DNA]</scope>
    <source>
        <strain evidence="1 2">DSM 27382</strain>
    </source>
</reference>
<dbReference type="EMBL" id="JAFBEH010000001">
    <property type="protein sequence ID" value="MBM7641801.1"/>
    <property type="molecule type" value="Genomic_DNA"/>
</dbReference>
<proteinExistence type="predicted"/>
<evidence type="ECO:0000313" key="1">
    <source>
        <dbReference type="EMBL" id="MBM7641801.1"/>
    </source>
</evidence>
<accession>A0ABS2PPI4</accession>
<gene>
    <name evidence="1" type="ORF">JOC28_000085</name>
</gene>
<dbReference type="Proteomes" id="UP000697472">
    <property type="component" value="Unassembled WGS sequence"/>
</dbReference>
<name>A0ABS2PPI4_9STRE</name>
<evidence type="ECO:0000313" key="2">
    <source>
        <dbReference type="Proteomes" id="UP000697472"/>
    </source>
</evidence>
<protein>
    <submittedName>
        <fullName evidence="1">Uncharacterized protein</fullName>
    </submittedName>
</protein>